<gene>
    <name evidence="3" type="ORF">E2C06_33065</name>
</gene>
<dbReference type="InterPro" id="IPR053951">
    <property type="entry name" value="K_trans_N"/>
</dbReference>
<dbReference type="Pfam" id="PF02705">
    <property type="entry name" value="K_trans"/>
    <property type="match status" value="1"/>
</dbReference>
<evidence type="ECO:0000313" key="4">
    <source>
        <dbReference type="Proteomes" id="UP000295096"/>
    </source>
</evidence>
<dbReference type="EMBL" id="SMSJ01000128">
    <property type="protein sequence ID" value="TDH58357.1"/>
    <property type="molecule type" value="Genomic_DNA"/>
</dbReference>
<sequence length="250" mass="26457">MVVKLVGPEPRIGHLPQTDGTGPAIPRTERLRAKGLVPYPDAELPVMGQVHPHLPFTLGRIIMPDSRQTAGRSRWPRWSSIDLGEAKVPQGICPPPRMAVAPIADQLAALGVPFLFATGHGEDGERGVHGAAPVLGKPFDPDALVADMSHFGRRAIRVDWFALVTPALMLNHLDQAALMLENPTAAADPLMALFPGRLLYPAVALATAAAVRRSCLNVRVSSDRPPTTSLAASAAGCITSNSDEPEPPPG</sequence>
<proteinExistence type="predicted"/>
<accession>A0A4R5Q8C2</accession>
<dbReference type="Gene3D" id="3.40.50.2300">
    <property type="match status" value="1"/>
</dbReference>
<dbReference type="Proteomes" id="UP000295096">
    <property type="component" value="Unassembled WGS sequence"/>
</dbReference>
<evidence type="ECO:0000256" key="1">
    <source>
        <dbReference type="SAM" id="MobiDB-lite"/>
    </source>
</evidence>
<comment type="caution">
    <text evidence="3">The sequence shown here is derived from an EMBL/GenBank/DDBJ whole genome shotgun (WGS) entry which is preliminary data.</text>
</comment>
<dbReference type="OrthoDB" id="9805577at2"/>
<organism evidence="3 4">
    <name type="scientific">Dankookia rubra</name>
    <dbReference type="NCBI Taxonomy" id="1442381"/>
    <lineage>
        <taxon>Bacteria</taxon>
        <taxon>Pseudomonadati</taxon>
        <taxon>Pseudomonadota</taxon>
        <taxon>Alphaproteobacteria</taxon>
        <taxon>Acetobacterales</taxon>
        <taxon>Roseomonadaceae</taxon>
        <taxon>Dankookia</taxon>
    </lineage>
</organism>
<feature type="domain" description="K+ potassium transporter integral membrane" evidence="2">
    <location>
        <begin position="142"/>
        <end position="211"/>
    </location>
</feature>
<protein>
    <recommendedName>
        <fullName evidence="2">K+ potassium transporter integral membrane domain-containing protein</fullName>
    </recommendedName>
</protein>
<evidence type="ECO:0000313" key="3">
    <source>
        <dbReference type="EMBL" id="TDH58357.1"/>
    </source>
</evidence>
<feature type="region of interest" description="Disordered" evidence="1">
    <location>
        <begin position="221"/>
        <end position="250"/>
    </location>
</feature>
<evidence type="ECO:0000259" key="2">
    <source>
        <dbReference type="Pfam" id="PF02705"/>
    </source>
</evidence>
<dbReference type="AlphaFoldDB" id="A0A4R5Q8C2"/>
<keyword evidence="4" id="KW-1185">Reference proteome</keyword>
<name>A0A4R5Q8C2_9PROT</name>
<reference evidence="3 4" key="1">
    <citation type="journal article" date="2016" name="J. Microbiol.">
        <title>Dankookia rubra gen. nov., sp. nov., an alphaproteobacterium isolated from sediment of a shallow stream.</title>
        <authorList>
            <person name="Kim W.H."/>
            <person name="Kim D.H."/>
            <person name="Kang K."/>
            <person name="Ahn T.Y."/>
        </authorList>
    </citation>
    <scope>NUCLEOTIDE SEQUENCE [LARGE SCALE GENOMIC DNA]</scope>
    <source>
        <strain evidence="3 4">JCM30602</strain>
    </source>
</reference>